<keyword evidence="2" id="KW-1185">Reference proteome</keyword>
<organism evidence="1 2">
    <name type="scientific">Entotheonella factor</name>
    <dbReference type="NCBI Taxonomy" id="1429438"/>
    <lineage>
        <taxon>Bacteria</taxon>
        <taxon>Pseudomonadati</taxon>
        <taxon>Nitrospinota/Tectimicrobiota group</taxon>
        <taxon>Candidatus Tectimicrobiota</taxon>
        <taxon>Candidatus Entotheonellia</taxon>
        <taxon>Candidatus Entotheonellales</taxon>
        <taxon>Candidatus Entotheonellaceae</taxon>
        <taxon>Candidatus Entotheonella</taxon>
    </lineage>
</organism>
<sequence length="78" mass="8533">MPGFDALVNSISRGAVDRLGGEGSEAVTRLVMIYEEAIVDNQTIQDQLRQIMEPAVQVELDNLPAPPLNRELRSLISA</sequence>
<evidence type="ECO:0000313" key="2">
    <source>
        <dbReference type="Proteomes" id="UP000019141"/>
    </source>
</evidence>
<protein>
    <submittedName>
        <fullName evidence="1">Uncharacterized protein</fullName>
    </submittedName>
</protein>
<dbReference type="EMBL" id="AZHW01001392">
    <property type="protein sequence ID" value="ETW92725.1"/>
    <property type="molecule type" value="Genomic_DNA"/>
</dbReference>
<evidence type="ECO:0000313" key="1">
    <source>
        <dbReference type="EMBL" id="ETW92725.1"/>
    </source>
</evidence>
<gene>
    <name evidence="1" type="ORF">ETSY1_42425</name>
</gene>
<dbReference type="HOGENOM" id="CLU_2615411_0_0_7"/>
<proteinExistence type="predicted"/>
<name>W4L4W7_ENTF1</name>
<dbReference type="Proteomes" id="UP000019141">
    <property type="component" value="Unassembled WGS sequence"/>
</dbReference>
<accession>W4L4W7</accession>
<reference evidence="1 2" key="1">
    <citation type="journal article" date="2014" name="Nature">
        <title>An environmental bacterial taxon with a large and distinct metabolic repertoire.</title>
        <authorList>
            <person name="Wilson M.C."/>
            <person name="Mori T."/>
            <person name="Ruckert C."/>
            <person name="Uria A.R."/>
            <person name="Helf M.J."/>
            <person name="Takada K."/>
            <person name="Gernert C."/>
            <person name="Steffens U.A."/>
            <person name="Heycke N."/>
            <person name="Schmitt S."/>
            <person name="Rinke C."/>
            <person name="Helfrich E.J."/>
            <person name="Brachmann A.O."/>
            <person name="Gurgui C."/>
            <person name="Wakimoto T."/>
            <person name="Kracht M."/>
            <person name="Crusemann M."/>
            <person name="Hentschel U."/>
            <person name="Abe I."/>
            <person name="Matsunaga S."/>
            <person name="Kalinowski J."/>
            <person name="Takeyama H."/>
            <person name="Piel J."/>
        </authorList>
    </citation>
    <scope>NUCLEOTIDE SEQUENCE [LARGE SCALE GENOMIC DNA]</scope>
    <source>
        <strain evidence="2">TSY1</strain>
    </source>
</reference>
<comment type="caution">
    <text evidence="1">The sequence shown here is derived from an EMBL/GenBank/DDBJ whole genome shotgun (WGS) entry which is preliminary data.</text>
</comment>
<dbReference type="AlphaFoldDB" id="W4L4W7"/>